<evidence type="ECO:0000256" key="1">
    <source>
        <dbReference type="ARBA" id="ARBA00004141"/>
    </source>
</evidence>
<organism evidence="8 9">
    <name type="scientific">Rhodocista pekingensis</name>
    <dbReference type="NCBI Taxonomy" id="201185"/>
    <lineage>
        <taxon>Bacteria</taxon>
        <taxon>Pseudomonadati</taxon>
        <taxon>Pseudomonadota</taxon>
        <taxon>Alphaproteobacteria</taxon>
        <taxon>Rhodospirillales</taxon>
        <taxon>Azospirillaceae</taxon>
        <taxon>Rhodocista</taxon>
    </lineage>
</organism>
<proteinExistence type="inferred from homology"/>
<keyword evidence="5 7" id="KW-0472">Membrane</keyword>
<keyword evidence="4 7" id="KW-1133">Transmembrane helix</keyword>
<evidence type="ECO:0000313" key="9">
    <source>
        <dbReference type="Proteomes" id="UP001596456"/>
    </source>
</evidence>
<feature type="transmembrane region" description="Helical" evidence="7">
    <location>
        <begin position="172"/>
        <end position="190"/>
    </location>
</feature>
<comment type="subcellular location">
    <subcellularLocation>
        <location evidence="1">Membrane</location>
        <topology evidence="1">Multi-pass membrane protein</topology>
    </subcellularLocation>
</comment>
<evidence type="ECO:0000313" key="8">
    <source>
        <dbReference type="EMBL" id="MFC7333884.1"/>
    </source>
</evidence>
<reference evidence="9" key="1">
    <citation type="journal article" date="2019" name="Int. J. Syst. Evol. Microbiol.">
        <title>The Global Catalogue of Microorganisms (GCM) 10K type strain sequencing project: providing services to taxonomists for standard genome sequencing and annotation.</title>
        <authorList>
            <consortium name="The Broad Institute Genomics Platform"/>
            <consortium name="The Broad Institute Genome Sequencing Center for Infectious Disease"/>
            <person name="Wu L."/>
            <person name="Ma J."/>
        </authorList>
    </citation>
    <scope>NUCLEOTIDE SEQUENCE [LARGE SCALE GENOMIC DNA]</scope>
    <source>
        <strain evidence="9">CGMCC 1.16275</strain>
    </source>
</reference>
<comment type="similarity">
    <text evidence="2">Belongs to the TrbL/VirB6 family.</text>
</comment>
<protein>
    <submittedName>
        <fullName evidence="8">Type IV secretion system protein</fullName>
    </submittedName>
</protein>
<dbReference type="EMBL" id="JBHTCM010000010">
    <property type="protein sequence ID" value="MFC7333884.1"/>
    <property type="molecule type" value="Genomic_DNA"/>
</dbReference>
<dbReference type="RefSeq" id="WP_377359251.1">
    <property type="nucleotide sequence ID" value="NZ_JBHTCM010000010.1"/>
</dbReference>
<feature type="transmembrane region" description="Helical" evidence="7">
    <location>
        <begin position="232"/>
        <end position="250"/>
    </location>
</feature>
<accession>A0ABW2KV19</accession>
<sequence length="418" mass="42478">MDSSALTFALDELTRAVVTGFGLLGDDARAVLTMAATLSYSLALALWLFEGRARVHGPLIRMIIKFAAIGWLLEWFPEGSAALMQAAVEQGQDLVPMEGFSLEDPGAIARLGLSAASPLMWRVEEMLGPVDFFLNFLEIVLFLLAALIVLVSFAVLAIQVFLAFLEFRILSLAAYLAIPFAVLGPTSFVAERAIGYVAASALKLLVLGLMITLAGGMLLTIEFVGDASLDQALGVALLSVAIFLLAVKAPRAAAGLINGGPIMDGASAMVALWVAARAGAMATGSLAGGAAAGLSSLRMGSGAGSSGATGPAAIMSALGPGGAAGGSAGMSGAATAPGAAARAAQGWDRPMTDAQRRELDRLAQGRSYDPGLSRGQASLLIQAWGGERSWVNGGGSQDAAAPAAAKAPPPSPDRETGP</sequence>
<gene>
    <name evidence="8" type="ORF">ACFQPS_11990</name>
</gene>
<keyword evidence="3 7" id="KW-0812">Transmembrane</keyword>
<dbReference type="Proteomes" id="UP001596456">
    <property type="component" value="Unassembled WGS sequence"/>
</dbReference>
<dbReference type="InterPro" id="IPR007688">
    <property type="entry name" value="Conjugal_tfr_TrbL/VirB6"/>
</dbReference>
<feature type="transmembrane region" description="Helical" evidence="7">
    <location>
        <begin position="196"/>
        <end position="220"/>
    </location>
</feature>
<evidence type="ECO:0000256" key="2">
    <source>
        <dbReference type="ARBA" id="ARBA00007802"/>
    </source>
</evidence>
<name>A0ABW2KV19_9PROT</name>
<evidence type="ECO:0000256" key="6">
    <source>
        <dbReference type="SAM" id="MobiDB-lite"/>
    </source>
</evidence>
<feature type="transmembrane region" description="Helical" evidence="7">
    <location>
        <begin position="30"/>
        <end position="49"/>
    </location>
</feature>
<evidence type="ECO:0000256" key="7">
    <source>
        <dbReference type="SAM" id="Phobius"/>
    </source>
</evidence>
<evidence type="ECO:0000256" key="4">
    <source>
        <dbReference type="ARBA" id="ARBA00022989"/>
    </source>
</evidence>
<feature type="transmembrane region" description="Helical" evidence="7">
    <location>
        <begin position="139"/>
        <end position="165"/>
    </location>
</feature>
<evidence type="ECO:0000256" key="5">
    <source>
        <dbReference type="ARBA" id="ARBA00023136"/>
    </source>
</evidence>
<dbReference type="Pfam" id="PF04610">
    <property type="entry name" value="TrbL"/>
    <property type="match status" value="1"/>
</dbReference>
<evidence type="ECO:0000256" key="3">
    <source>
        <dbReference type="ARBA" id="ARBA00022692"/>
    </source>
</evidence>
<feature type="region of interest" description="Disordered" evidence="6">
    <location>
        <begin position="388"/>
        <end position="418"/>
    </location>
</feature>
<comment type="caution">
    <text evidence="8">The sequence shown here is derived from an EMBL/GenBank/DDBJ whole genome shotgun (WGS) entry which is preliminary data.</text>
</comment>
<keyword evidence="9" id="KW-1185">Reference proteome</keyword>